<evidence type="ECO:0000256" key="1">
    <source>
        <dbReference type="SAM" id="MobiDB-lite"/>
    </source>
</evidence>
<dbReference type="OrthoDB" id="3265667at2759"/>
<keyword evidence="4" id="KW-1185">Reference proteome</keyword>
<dbReference type="EMBL" id="LNZH02000200">
    <property type="protein sequence ID" value="OCB86616.1"/>
    <property type="molecule type" value="Genomic_DNA"/>
</dbReference>
<feature type="transmembrane region" description="Helical" evidence="2">
    <location>
        <begin position="205"/>
        <end position="229"/>
    </location>
</feature>
<gene>
    <name evidence="3" type="ORF">A7U60_g6294</name>
</gene>
<feature type="transmembrane region" description="Helical" evidence="2">
    <location>
        <begin position="171"/>
        <end position="193"/>
    </location>
</feature>
<keyword evidence="2" id="KW-1133">Transmembrane helix</keyword>
<organism evidence="3 4">
    <name type="scientific">Sanghuangporus baumii</name>
    <name type="common">Phellinus baumii</name>
    <dbReference type="NCBI Taxonomy" id="108892"/>
    <lineage>
        <taxon>Eukaryota</taxon>
        <taxon>Fungi</taxon>
        <taxon>Dikarya</taxon>
        <taxon>Basidiomycota</taxon>
        <taxon>Agaricomycotina</taxon>
        <taxon>Agaricomycetes</taxon>
        <taxon>Hymenochaetales</taxon>
        <taxon>Hymenochaetaceae</taxon>
        <taxon>Sanghuangporus</taxon>
    </lineage>
</organism>
<keyword evidence="2" id="KW-0472">Membrane</keyword>
<evidence type="ECO:0000256" key="2">
    <source>
        <dbReference type="SAM" id="Phobius"/>
    </source>
</evidence>
<reference evidence="3" key="1">
    <citation type="submission" date="2016-06" db="EMBL/GenBank/DDBJ databases">
        <title>Draft Genome sequence of the fungus Inonotus baumii.</title>
        <authorList>
            <person name="Zhu H."/>
            <person name="Lin W."/>
        </authorList>
    </citation>
    <scope>NUCLEOTIDE SEQUENCE</scope>
    <source>
        <strain evidence="3">821</strain>
    </source>
</reference>
<keyword evidence="2" id="KW-0812">Transmembrane</keyword>
<sequence>MFRPLGSSAPVLYAVSEAQKQLSLLWQYFGLNACILYETEALKKLFPDFKMYNSRNGLSGLHGTMKELSIYLLNLREAFRAYSKLFSDGRLDTALLILCENLKDGTDASSQSPNSFSPDARTTSEVERQNIHAQLPSLTDHIHCVVVLFSDFLSNDLGVVIASQKENEQRFLSITAIATFFTGVTATMLQISIEKSHANSVDTTTNLLFLLGLVFSTTSAVTSLVSISWNKSPVRDPNPSLPDTWMGKVPKKLAFSFWNLSCWRNLFLRIHYSTGSHAAAQVIVVLTAAVSVIIVLGSSIWLLFKEARIEPVHDERGADVIVLSFPESLVSTVIDLGKSFFQQRNTDLENPSIPNPTLSTSTMLGSSRPNDLVSASSMQPAPSTDSSSPAIHLPLARIFLQMGGRRYYPGQTFNQEDNIPEQSESISVLQGYDIYNTNAESATMNATS</sequence>
<comment type="caution">
    <text evidence="3">The sequence shown here is derived from an EMBL/GenBank/DDBJ whole genome shotgun (WGS) entry which is preliminary data.</text>
</comment>
<feature type="compositionally biased region" description="Polar residues" evidence="1">
    <location>
        <begin position="355"/>
        <end position="389"/>
    </location>
</feature>
<feature type="region of interest" description="Disordered" evidence="1">
    <location>
        <begin position="347"/>
        <end position="389"/>
    </location>
</feature>
<protein>
    <submittedName>
        <fullName evidence="3">Uncharacterized protein</fullName>
    </submittedName>
</protein>
<evidence type="ECO:0000313" key="4">
    <source>
        <dbReference type="Proteomes" id="UP000757232"/>
    </source>
</evidence>
<accession>A0A9Q5HVD1</accession>
<dbReference type="AlphaFoldDB" id="A0A9Q5HVD1"/>
<proteinExistence type="predicted"/>
<dbReference type="Proteomes" id="UP000757232">
    <property type="component" value="Unassembled WGS sequence"/>
</dbReference>
<evidence type="ECO:0000313" key="3">
    <source>
        <dbReference type="EMBL" id="OCB86616.1"/>
    </source>
</evidence>
<name>A0A9Q5HVD1_SANBA</name>
<feature type="transmembrane region" description="Helical" evidence="2">
    <location>
        <begin position="278"/>
        <end position="304"/>
    </location>
</feature>